<evidence type="ECO:0000313" key="3">
    <source>
        <dbReference type="Proteomes" id="UP001154282"/>
    </source>
</evidence>
<evidence type="ECO:0000313" key="2">
    <source>
        <dbReference type="EMBL" id="CAI0460716.1"/>
    </source>
</evidence>
<feature type="compositionally biased region" description="Basic and acidic residues" evidence="1">
    <location>
        <begin position="289"/>
        <end position="298"/>
    </location>
</feature>
<evidence type="ECO:0000256" key="1">
    <source>
        <dbReference type="SAM" id="MobiDB-lite"/>
    </source>
</evidence>
<proteinExistence type="predicted"/>
<protein>
    <submittedName>
        <fullName evidence="2">Uncharacterized protein</fullName>
    </submittedName>
</protein>
<comment type="caution">
    <text evidence="2">The sequence shown here is derived from an EMBL/GenBank/DDBJ whole genome shotgun (WGS) entry which is preliminary data.</text>
</comment>
<name>A0AAV0NR80_9ROSI</name>
<organism evidence="2 3">
    <name type="scientific">Linum tenue</name>
    <dbReference type="NCBI Taxonomy" id="586396"/>
    <lineage>
        <taxon>Eukaryota</taxon>
        <taxon>Viridiplantae</taxon>
        <taxon>Streptophyta</taxon>
        <taxon>Embryophyta</taxon>
        <taxon>Tracheophyta</taxon>
        <taxon>Spermatophyta</taxon>
        <taxon>Magnoliopsida</taxon>
        <taxon>eudicotyledons</taxon>
        <taxon>Gunneridae</taxon>
        <taxon>Pentapetalae</taxon>
        <taxon>rosids</taxon>
        <taxon>fabids</taxon>
        <taxon>Malpighiales</taxon>
        <taxon>Linaceae</taxon>
        <taxon>Linum</taxon>
    </lineage>
</organism>
<dbReference type="Proteomes" id="UP001154282">
    <property type="component" value="Unassembled WGS sequence"/>
</dbReference>
<feature type="compositionally biased region" description="Basic and acidic residues" evidence="1">
    <location>
        <begin position="82"/>
        <end position="91"/>
    </location>
</feature>
<gene>
    <name evidence="2" type="ORF">LITE_LOCUS34601</name>
</gene>
<feature type="region of interest" description="Disordered" evidence="1">
    <location>
        <begin position="1"/>
        <end position="136"/>
    </location>
</feature>
<dbReference type="PANTHER" id="PTHR32091:SF4">
    <property type="entry name" value="OS07G0546100 PROTEIN"/>
    <property type="match status" value="1"/>
</dbReference>
<dbReference type="AlphaFoldDB" id="A0AAV0NR80"/>
<dbReference type="EMBL" id="CAMGYJ010000008">
    <property type="protein sequence ID" value="CAI0460716.1"/>
    <property type="molecule type" value="Genomic_DNA"/>
</dbReference>
<keyword evidence="3" id="KW-1185">Reference proteome</keyword>
<dbReference type="GO" id="GO:0003743">
    <property type="term" value="F:translation initiation factor activity"/>
    <property type="evidence" value="ECO:0007669"/>
    <property type="project" value="InterPro"/>
</dbReference>
<dbReference type="PANTHER" id="PTHR32091">
    <property type="entry name" value="EUKARYOTIC TRANSLATION INITIATION FACTOR 4B"/>
    <property type="match status" value="1"/>
</dbReference>
<dbReference type="GO" id="GO:0003729">
    <property type="term" value="F:mRNA binding"/>
    <property type="evidence" value="ECO:0007669"/>
    <property type="project" value="TreeGrafter"/>
</dbReference>
<dbReference type="InterPro" id="IPR010433">
    <property type="entry name" value="EIF-4B_pln"/>
</dbReference>
<feature type="region of interest" description="Disordered" evidence="1">
    <location>
        <begin position="258"/>
        <end position="315"/>
    </location>
</feature>
<sequence>MSKKKVSSTMSLKDFHGGSIPSDLPLPSAPGVPGSDRSPSANWGNNLMRADLRPRPKSSGASRGFDEKASLLSHPSPPIGRNFDEDERKPLDGLSAPRRTISDESIQRSVKLDYPSSVRVHDRPLSSPGIQSPSLGTGLRSVAGSAGIASGVLNGQGVNYNPPNAWGVKKEVSEYVAPSPLGTSPISKLAQASAIDKVSSGMWQSKNPTNLLPHLLYAKDNVVAQSGGMIERGGYDPPHGIQNETDLLTEDRNREFGREYPSYGIDQSHRPKASSPKQGPIEGKTNTRAAEKPVERPKLNLKPRSQPLEQSEGNAVRERYIFCPNLAQYGCDSTKFSSW</sequence>
<reference evidence="2" key="1">
    <citation type="submission" date="2022-08" db="EMBL/GenBank/DDBJ databases">
        <authorList>
            <person name="Gutierrez-Valencia J."/>
        </authorList>
    </citation>
    <scope>NUCLEOTIDE SEQUENCE</scope>
</reference>
<accession>A0AAV0NR80</accession>